<reference evidence="13" key="1">
    <citation type="submission" date="2019-02" db="EMBL/GenBank/DDBJ databases">
        <authorList>
            <person name="Li S.-H."/>
        </authorList>
    </citation>
    <scope>NUCLEOTIDE SEQUENCE</scope>
    <source>
        <strain evidence="13">IMCC14734</strain>
    </source>
</reference>
<dbReference type="Proteomes" id="UP001143362">
    <property type="component" value="Unassembled WGS sequence"/>
</dbReference>
<comment type="function">
    <text evidence="1 12">Required for the export of heme to the periplasm for the biogenesis of c-type cytochromes.</text>
</comment>
<dbReference type="Pfam" id="PF04995">
    <property type="entry name" value="CcmD"/>
    <property type="match status" value="1"/>
</dbReference>
<comment type="subcellular location">
    <subcellularLocation>
        <location evidence="2 12">Cell inner membrane</location>
        <topology evidence="2 12">Single-pass membrane protein</topology>
    </subcellularLocation>
</comment>
<keyword evidence="8 12" id="KW-0812">Transmembrane</keyword>
<evidence type="ECO:0000256" key="8">
    <source>
        <dbReference type="ARBA" id="ARBA00022692"/>
    </source>
</evidence>
<dbReference type="RefSeq" id="WP_279245506.1">
    <property type="nucleotide sequence ID" value="NZ_SHNN01000002.1"/>
</dbReference>
<evidence type="ECO:0000313" key="13">
    <source>
        <dbReference type="EMBL" id="MCX2981506.1"/>
    </source>
</evidence>
<name>A0ABT3TGR9_9GAMM</name>
<keyword evidence="7 12" id="KW-0997">Cell inner membrane</keyword>
<evidence type="ECO:0000313" key="14">
    <source>
        <dbReference type="Proteomes" id="UP001143362"/>
    </source>
</evidence>
<keyword evidence="10 12" id="KW-1133">Transmembrane helix</keyword>
<evidence type="ECO:0000256" key="1">
    <source>
        <dbReference type="ARBA" id="ARBA00002442"/>
    </source>
</evidence>
<sequence>MQFDTVAEALNMAGHGAYVWSVYGVSLVAVTVLLLGPVLRSRRLQRQQLALLRSELARQQRASQSNAEGEE</sequence>
<evidence type="ECO:0000256" key="10">
    <source>
        <dbReference type="ARBA" id="ARBA00022989"/>
    </source>
</evidence>
<protein>
    <recommendedName>
        <fullName evidence="4 12">Heme exporter protein D</fullName>
    </recommendedName>
</protein>
<evidence type="ECO:0000256" key="4">
    <source>
        <dbReference type="ARBA" id="ARBA00016461"/>
    </source>
</evidence>
<keyword evidence="9 12" id="KW-0201">Cytochrome c-type biogenesis</keyword>
<dbReference type="InterPro" id="IPR007078">
    <property type="entry name" value="Haem_export_protD_CcmD"/>
</dbReference>
<evidence type="ECO:0000256" key="5">
    <source>
        <dbReference type="ARBA" id="ARBA00022448"/>
    </source>
</evidence>
<evidence type="ECO:0000256" key="2">
    <source>
        <dbReference type="ARBA" id="ARBA00004377"/>
    </source>
</evidence>
<dbReference type="EMBL" id="SHNN01000002">
    <property type="protein sequence ID" value="MCX2981506.1"/>
    <property type="molecule type" value="Genomic_DNA"/>
</dbReference>
<evidence type="ECO:0000256" key="7">
    <source>
        <dbReference type="ARBA" id="ARBA00022519"/>
    </source>
</evidence>
<dbReference type="InterPro" id="IPR052075">
    <property type="entry name" value="Heme_exporter_D"/>
</dbReference>
<dbReference type="PANTHER" id="PTHR37531:SF1">
    <property type="entry name" value="HEME EXPORTER PROTEIN D"/>
    <property type="match status" value="1"/>
</dbReference>
<comment type="similarity">
    <text evidence="3 12">Belongs to the CcmD/CycX/HelD family.</text>
</comment>
<dbReference type="PANTHER" id="PTHR37531">
    <property type="entry name" value="HEME EXPORTER PROTEIN D"/>
    <property type="match status" value="1"/>
</dbReference>
<dbReference type="NCBIfam" id="TIGR03141">
    <property type="entry name" value="cytochro_ccmD"/>
    <property type="match status" value="1"/>
</dbReference>
<evidence type="ECO:0000256" key="6">
    <source>
        <dbReference type="ARBA" id="ARBA00022475"/>
    </source>
</evidence>
<keyword evidence="6 12" id="KW-1003">Cell membrane</keyword>
<gene>
    <name evidence="13" type="primary">ccmD</name>
    <name evidence="13" type="ORF">EYC98_11605</name>
</gene>
<comment type="caution">
    <text evidence="13">The sequence shown here is derived from an EMBL/GenBank/DDBJ whole genome shotgun (WGS) entry which is preliminary data.</text>
</comment>
<keyword evidence="11 12" id="KW-0472">Membrane</keyword>
<evidence type="ECO:0000256" key="11">
    <source>
        <dbReference type="ARBA" id="ARBA00023136"/>
    </source>
</evidence>
<evidence type="ECO:0000256" key="9">
    <source>
        <dbReference type="ARBA" id="ARBA00022748"/>
    </source>
</evidence>
<feature type="transmembrane region" description="Helical" evidence="12">
    <location>
        <begin position="20"/>
        <end position="39"/>
    </location>
</feature>
<organism evidence="13 14">
    <name type="scientific">Candidatus Litorirhabdus singularis</name>
    <dbReference type="NCBI Taxonomy" id="2518993"/>
    <lineage>
        <taxon>Bacteria</taxon>
        <taxon>Pseudomonadati</taxon>
        <taxon>Pseudomonadota</taxon>
        <taxon>Gammaproteobacteria</taxon>
        <taxon>Cellvibrionales</taxon>
        <taxon>Halieaceae</taxon>
        <taxon>Candidatus Litorirhabdus</taxon>
    </lineage>
</organism>
<accession>A0ABT3TGR9</accession>
<evidence type="ECO:0000256" key="3">
    <source>
        <dbReference type="ARBA" id="ARBA00008741"/>
    </source>
</evidence>
<keyword evidence="5 12" id="KW-0813">Transport</keyword>
<proteinExistence type="inferred from homology"/>
<keyword evidence="14" id="KW-1185">Reference proteome</keyword>
<evidence type="ECO:0000256" key="12">
    <source>
        <dbReference type="RuleBase" id="RU363101"/>
    </source>
</evidence>